<dbReference type="SMART" id="SM00320">
    <property type="entry name" value="WD40"/>
    <property type="match status" value="8"/>
</dbReference>
<organism evidence="11 12">
    <name type="scientific">Prototheca wickerhamii</name>
    <dbReference type="NCBI Taxonomy" id="3111"/>
    <lineage>
        <taxon>Eukaryota</taxon>
        <taxon>Viridiplantae</taxon>
        <taxon>Chlorophyta</taxon>
        <taxon>core chlorophytes</taxon>
        <taxon>Trebouxiophyceae</taxon>
        <taxon>Chlorellales</taxon>
        <taxon>Chlorellaceae</taxon>
        <taxon>Prototheca</taxon>
    </lineage>
</organism>
<keyword evidence="6" id="KW-0677">Repeat</keyword>
<dbReference type="PROSITE" id="PS51698">
    <property type="entry name" value="U_BOX"/>
    <property type="match status" value="1"/>
</dbReference>
<dbReference type="Gene3D" id="3.30.40.10">
    <property type="entry name" value="Zinc/RING finger domain, C3HC4 (zinc finger)"/>
    <property type="match status" value="1"/>
</dbReference>
<dbReference type="InterPro" id="IPR020472">
    <property type="entry name" value="WD40_PAC1"/>
</dbReference>
<dbReference type="Pfam" id="PF00400">
    <property type="entry name" value="WD40"/>
    <property type="match status" value="7"/>
</dbReference>
<proteinExistence type="predicted"/>
<dbReference type="GO" id="GO:0016567">
    <property type="term" value="P:protein ubiquitination"/>
    <property type="evidence" value="ECO:0007669"/>
    <property type="project" value="InterPro"/>
</dbReference>
<reference evidence="11" key="1">
    <citation type="submission" date="2021-01" db="EMBL/GenBank/DDBJ databases">
        <authorList>
            <person name="Eckstrom K.M.E."/>
        </authorList>
    </citation>
    <scope>NUCLEOTIDE SEQUENCE</scope>
    <source>
        <strain evidence="11">UVCC 0001</strain>
    </source>
</reference>
<dbReference type="InterPro" id="IPR015943">
    <property type="entry name" value="WD40/YVTN_repeat-like_dom_sf"/>
</dbReference>
<feature type="repeat" description="WD" evidence="8">
    <location>
        <begin position="108"/>
        <end position="147"/>
    </location>
</feature>
<dbReference type="SUPFAM" id="SSF57850">
    <property type="entry name" value="RING/U-box"/>
    <property type="match status" value="1"/>
</dbReference>
<feature type="compositionally biased region" description="Basic and acidic residues" evidence="9">
    <location>
        <begin position="67"/>
        <end position="82"/>
    </location>
</feature>
<dbReference type="InterPro" id="IPR003613">
    <property type="entry name" value="Ubox_domain"/>
</dbReference>
<dbReference type="InterPro" id="IPR011047">
    <property type="entry name" value="Quinoprotein_ADH-like_sf"/>
</dbReference>
<feature type="repeat" description="WD" evidence="8">
    <location>
        <begin position="478"/>
        <end position="507"/>
    </location>
</feature>
<dbReference type="PROSITE" id="PS50082">
    <property type="entry name" value="WD_REPEATS_2"/>
    <property type="match status" value="6"/>
</dbReference>
<feature type="repeat" description="WD" evidence="8">
    <location>
        <begin position="148"/>
        <end position="180"/>
    </location>
</feature>
<feature type="repeat" description="WD" evidence="8">
    <location>
        <begin position="342"/>
        <end position="381"/>
    </location>
</feature>
<dbReference type="CDD" id="cd00200">
    <property type="entry name" value="WD40"/>
    <property type="match status" value="1"/>
</dbReference>
<comment type="pathway">
    <text evidence="2">Protein modification; protein ubiquitination.</text>
</comment>
<dbReference type="PRINTS" id="PR00320">
    <property type="entry name" value="GPROTEINBRPT"/>
</dbReference>
<feature type="region of interest" description="Disordered" evidence="9">
    <location>
        <begin position="48"/>
        <end position="94"/>
    </location>
</feature>
<dbReference type="GO" id="GO:0061630">
    <property type="term" value="F:ubiquitin protein ligase activity"/>
    <property type="evidence" value="ECO:0007669"/>
    <property type="project" value="UniProtKB-EC"/>
</dbReference>
<dbReference type="InterPro" id="IPR013083">
    <property type="entry name" value="Znf_RING/FYVE/PHD"/>
</dbReference>
<dbReference type="SMART" id="SM00504">
    <property type="entry name" value="Ubox"/>
    <property type="match status" value="1"/>
</dbReference>
<comment type="catalytic activity">
    <reaction evidence="1">
        <text>S-ubiquitinyl-[E2 ubiquitin-conjugating enzyme]-L-cysteine + [acceptor protein]-L-lysine = [E2 ubiquitin-conjugating enzyme]-L-cysteine + N(6)-ubiquitinyl-[acceptor protein]-L-lysine.</text>
        <dbReference type="EC" id="2.3.2.27"/>
    </reaction>
</comment>
<name>A0AAD9ILK9_PROWI</name>
<evidence type="ECO:0000256" key="1">
    <source>
        <dbReference type="ARBA" id="ARBA00000900"/>
    </source>
</evidence>
<evidence type="ECO:0000256" key="6">
    <source>
        <dbReference type="ARBA" id="ARBA00022737"/>
    </source>
</evidence>
<dbReference type="InterPro" id="IPR019775">
    <property type="entry name" value="WD40_repeat_CS"/>
</dbReference>
<evidence type="ECO:0000259" key="10">
    <source>
        <dbReference type="PROSITE" id="PS51698"/>
    </source>
</evidence>
<dbReference type="Pfam" id="PF04564">
    <property type="entry name" value="U-box"/>
    <property type="match status" value="1"/>
</dbReference>
<evidence type="ECO:0000256" key="9">
    <source>
        <dbReference type="SAM" id="MobiDB-lite"/>
    </source>
</evidence>
<evidence type="ECO:0000313" key="11">
    <source>
        <dbReference type="EMBL" id="KAK2079450.1"/>
    </source>
</evidence>
<dbReference type="GO" id="GO:1990234">
    <property type="term" value="C:transferase complex"/>
    <property type="evidence" value="ECO:0007669"/>
    <property type="project" value="UniProtKB-ARBA"/>
</dbReference>
<dbReference type="EC" id="2.3.2.27" evidence="3"/>
<keyword evidence="12" id="KW-1185">Reference proteome</keyword>
<dbReference type="CDD" id="cd16664">
    <property type="entry name" value="RING-Ubox_PUB"/>
    <property type="match status" value="1"/>
</dbReference>
<keyword evidence="5" id="KW-0808">Transferase</keyword>
<evidence type="ECO:0000256" key="2">
    <source>
        <dbReference type="ARBA" id="ARBA00004906"/>
    </source>
</evidence>
<evidence type="ECO:0000256" key="5">
    <source>
        <dbReference type="ARBA" id="ARBA00022679"/>
    </source>
</evidence>
<evidence type="ECO:0000256" key="4">
    <source>
        <dbReference type="ARBA" id="ARBA00022574"/>
    </source>
</evidence>
<dbReference type="Proteomes" id="UP001255856">
    <property type="component" value="Unassembled WGS sequence"/>
</dbReference>
<evidence type="ECO:0000256" key="3">
    <source>
        <dbReference type="ARBA" id="ARBA00012483"/>
    </source>
</evidence>
<feature type="domain" description="U-box" evidence="10">
    <location>
        <begin position="1"/>
        <end position="64"/>
    </location>
</feature>
<dbReference type="Gene3D" id="2.130.10.10">
    <property type="entry name" value="YVTN repeat-like/Quinoprotein amine dehydrogenase"/>
    <property type="match status" value="3"/>
</dbReference>
<accession>A0AAD9ILK9</accession>
<dbReference type="InterPro" id="IPR045210">
    <property type="entry name" value="RING-Ubox_PUB"/>
</dbReference>
<keyword evidence="7" id="KW-0833">Ubl conjugation pathway</keyword>
<protein>
    <recommendedName>
        <fullName evidence="3">RING-type E3 ubiquitin transferase</fullName>
        <ecNumber evidence="3">2.3.2.27</ecNumber>
    </recommendedName>
</protein>
<sequence>MDVMTDPVILETGHTYDRRSIERWFAKSHRTCPVTGLRLRHTSLTPNHALRGAIEEGAGPRRPRAGGAERESPAAGGAERESPAAGDSVCEDPAPRGSGADAYIPNILHGHEEIVWALLALGDVLYSASNDGTIRVWDVAAPACLAVLRAHSQPVLCLAASDDGARVYSGSYDRSILVWDARAVLEAAEPAPALRLQGHRDAVRALVAFGADALVSASYDHEVRVWSARDGACLAVLRQHTAPVRVLALREPGAADQRTPRSCVRTPTPVFFSASYDATIAAWACGGSEGADWSASGARGEARLSHAPSTSPTDSDSCASLGDAHLGSKSKASQRWRCVGVLSGHERAIRALAASDGRLFSGSDDATVRVWDASTLECLAVLRGHSDNVRVLCAIPGTLFSGAWDRTVMAWCVDGELGAGEGAPRQLAPAAVLRGHSQAVLCLAALESPARLVSGSYDGLLRFWERDDEGGWRCSRLCEGHRDGVRALTAAGRRVFSGSYDGSVGVW</sequence>
<keyword evidence="4 8" id="KW-0853">WD repeat</keyword>
<feature type="repeat" description="WD" evidence="8">
    <location>
        <begin position="196"/>
        <end position="236"/>
    </location>
</feature>
<gene>
    <name evidence="11" type="ORF">QBZ16_003142</name>
</gene>
<dbReference type="PROSITE" id="PS00678">
    <property type="entry name" value="WD_REPEATS_1"/>
    <property type="match status" value="2"/>
</dbReference>
<dbReference type="PANTHER" id="PTHR22847:SF637">
    <property type="entry name" value="WD REPEAT DOMAIN 5B"/>
    <property type="match status" value="1"/>
</dbReference>
<feature type="repeat" description="WD" evidence="8">
    <location>
        <begin position="433"/>
        <end position="465"/>
    </location>
</feature>
<dbReference type="FunFam" id="3.30.40.10:FF:000442">
    <property type="entry name" value="RING-type E3 ubiquitin transferase"/>
    <property type="match status" value="1"/>
</dbReference>
<evidence type="ECO:0000256" key="7">
    <source>
        <dbReference type="ARBA" id="ARBA00022786"/>
    </source>
</evidence>
<dbReference type="AlphaFoldDB" id="A0AAD9ILK9"/>
<dbReference type="PROSITE" id="PS50294">
    <property type="entry name" value="WD_REPEATS_REGION"/>
    <property type="match status" value="5"/>
</dbReference>
<evidence type="ECO:0000256" key="8">
    <source>
        <dbReference type="PROSITE-ProRule" id="PRU00221"/>
    </source>
</evidence>
<dbReference type="SUPFAM" id="SSF50998">
    <property type="entry name" value="Quinoprotein alcohol dehydrogenase-like"/>
    <property type="match status" value="1"/>
</dbReference>
<dbReference type="EMBL" id="JASFZW010000003">
    <property type="protein sequence ID" value="KAK2079450.1"/>
    <property type="molecule type" value="Genomic_DNA"/>
</dbReference>
<dbReference type="PANTHER" id="PTHR22847">
    <property type="entry name" value="WD40 REPEAT PROTEIN"/>
    <property type="match status" value="1"/>
</dbReference>
<dbReference type="InterPro" id="IPR001680">
    <property type="entry name" value="WD40_rpt"/>
</dbReference>
<comment type="caution">
    <text evidence="11">The sequence shown here is derived from an EMBL/GenBank/DDBJ whole genome shotgun (WGS) entry which is preliminary data.</text>
</comment>
<evidence type="ECO:0000313" key="12">
    <source>
        <dbReference type="Proteomes" id="UP001255856"/>
    </source>
</evidence>